<keyword evidence="3" id="KW-1185">Reference proteome</keyword>
<comment type="caution">
    <text evidence="2">The sequence shown here is derived from an EMBL/GenBank/DDBJ whole genome shotgun (WGS) entry which is preliminary data.</text>
</comment>
<organism evidence="2 3">
    <name type="scientific">Eumeta variegata</name>
    <name type="common">Bagworm moth</name>
    <name type="synonym">Eumeta japonica</name>
    <dbReference type="NCBI Taxonomy" id="151549"/>
    <lineage>
        <taxon>Eukaryota</taxon>
        <taxon>Metazoa</taxon>
        <taxon>Ecdysozoa</taxon>
        <taxon>Arthropoda</taxon>
        <taxon>Hexapoda</taxon>
        <taxon>Insecta</taxon>
        <taxon>Pterygota</taxon>
        <taxon>Neoptera</taxon>
        <taxon>Endopterygota</taxon>
        <taxon>Lepidoptera</taxon>
        <taxon>Glossata</taxon>
        <taxon>Ditrysia</taxon>
        <taxon>Tineoidea</taxon>
        <taxon>Psychidae</taxon>
        <taxon>Oiketicinae</taxon>
        <taxon>Eumeta</taxon>
    </lineage>
</organism>
<dbReference type="EMBL" id="BGZK01000240">
    <property type="protein sequence ID" value="GBP30978.1"/>
    <property type="molecule type" value="Genomic_DNA"/>
</dbReference>
<feature type="compositionally biased region" description="Polar residues" evidence="1">
    <location>
        <begin position="93"/>
        <end position="105"/>
    </location>
</feature>
<dbReference type="Proteomes" id="UP000299102">
    <property type="component" value="Unassembled WGS sequence"/>
</dbReference>
<evidence type="ECO:0000313" key="2">
    <source>
        <dbReference type="EMBL" id="GBP30978.1"/>
    </source>
</evidence>
<feature type="region of interest" description="Disordered" evidence="1">
    <location>
        <begin position="80"/>
        <end position="105"/>
    </location>
</feature>
<evidence type="ECO:0000313" key="3">
    <source>
        <dbReference type="Proteomes" id="UP000299102"/>
    </source>
</evidence>
<dbReference type="AlphaFoldDB" id="A0A4C1UX06"/>
<accession>A0A4C1UX06</accession>
<protein>
    <submittedName>
        <fullName evidence="2">Uncharacterized protein</fullName>
    </submittedName>
</protein>
<sequence length="105" mass="11727">MPPRRAARLTRCKTDVLSGRANGARAGAADTFSTVRAGANAWPAARRDALQYLRAECTRKRNTCNVSRNATRNVTMWTDSRRGRGQPMRQRTGARTSISCRFSLR</sequence>
<reference evidence="2 3" key="1">
    <citation type="journal article" date="2019" name="Commun. Biol.">
        <title>The bagworm genome reveals a unique fibroin gene that provides high tensile strength.</title>
        <authorList>
            <person name="Kono N."/>
            <person name="Nakamura H."/>
            <person name="Ohtoshi R."/>
            <person name="Tomita M."/>
            <person name="Numata K."/>
            <person name="Arakawa K."/>
        </authorList>
    </citation>
    <scope>NUCLEOTIDE SEQUENCE [LARGE SCALE GENOMIC DNA]</scope>
</reference>
<evidence type="ECO:0000256" key="1">
    <source>
        <dbReference type="SAM" id="MobiDB-lite"/>
    </source>
</evidence>
<gene>
    <name evidence="2" type="ORF">EVAR_81876_1</name>
</gene>
<name>A0A4C1UX06_EUMVA</name>
<proteinExistence type="predicted"/>